<comment type="caution">
    <text evidence="8">The sequence shown here is derived from an EMBL/GenBank/DDBJ whole genome shotgun (WGS) entry which is preliminary data.</text>
</comment>
<feature type="domain" description="YEATS" evidence="7">
    <location>
        <begin position="9"/>
        <end position="163"/>
    </location>
</feature>
<evidence type="ECO:0000256" key="3">
    <source>
        <dbReference type="ARBA" id="ARBA00023163"/>
    </source>
</evidence>
<keyword evidence="3" id="KW-0804">Transcription</keyword>
<evidence type="ECO:0000256" key="6">
    <source>
        <dbReference type="SAM" id="Coils"/>
    </source>
</evidence>
<gene>
    <name evidence="8" type="ORF">B9Z19DRAFT_1070948</name>
</gene>
<organism evidence="8 9">
    <name type="scientific">Tuber borchii</name>
    <name type="common">White truffle</name>
    <dbReference type="NCBI Taxonomy" id="42251"/>
    <lineage>
        <taxon>Eukaryota</taxon>
        <taxon>Fungi</taxon>
        <taxon>Dikarya</taxon>
        <taxon>Ascomycota</taxon>
        <taxon>Pezizomycotina</taxon>
        <taxon>Pezizomycetes</taxon>
        <taxon>Pezizales</taxon>
        <taxon>Tuberaceae</taxon>
        <taxon>Tuber</taxon>
    </lineage>
</organism>
<evidence type="ECO:0000313" key="8">
    <source>
        <dbReference type="EMBL" id="PUU84063.1"/>
    </source>
</evidence>
<name>A0A2T7A8L8_TUBBO</name>
<dbReference type="Pfam" id="PF03366">
    <property type="entry name" value="YEATS"/>
    <property type="match status" value="1"/>
</dbReference>
<keyword evidence="2" id="KW-0805">Transcription regulation</keyword>
<evidence type="ECO:0000256" key="4">
    <source>
        <dbReference type="ARBA" id="ARBA00023242"/>
    </source>
</evidence>
<proteinExistence type="predicted"/>
<protein>
    <recommendedName>
        <fullName evidence="1">Protein AF-9 homolog</fullName>
    </recommendedName>
</protein>
<comment type="subcellular location">
    <subcellularLocation>
        <location evidence="5">Nucleus</location>
    </subcellularLocation>
</comment>
<evidence type="ECO:0000256" key="5">
    <source>
        <dbReference type="PROSITE-ProRule" id="PRU00376"/>
    </source>
</evidence>
<keyword evidence="9" id="KW-1185">Reference proteome</keyword>
<dbReference type="Proteomes" id="UP000244722">
    <property type="component" value="Unassembled WGS sequence"/>
</dbReference>
<dbReference type="EMBL" id="NESQ01000004">
    <property type="protein sequence ID" value="PUU84063.1"/>
    <property type="molecule type" value="Genomic_DNA"/>
</dbReference>
<dbReference type="CDD" id="cd16908">
    <property type="entry name" value="YEATS_Yaf9_like"/>
    <property type="match status" value="1"/>
</dbReference>
<accession>A0A2T7A8L8</accession>
<keyword evidence="6" id="KW-0175">Coiled coil</keyword>
<dbReference type="PROSITE" id="PS51037">
    <property type="entry name" value="YEATS"/>
    <property type="match status" value="1"/>
</dbReference>
<feature type="coiled-coil region" evidence="6">
    <location>
        <begin position="188"/>
        <end position="222"/>
    </location>
</feature>
<dbReference type="PANTHER" id="PTHR47573">
    <property type="entry name" value="PROTEIN AF-9 HOMOLOG"/>
    <property type="match status" value="1"/>
</dbReference>
<evidence type="ECO:0000256" key="1">
    <source>
        <dbReference type="ARBA" id="ARBA00022408"/>
    </source>
</evidence>
<evidence type="ECO:0000259" key="7">
    <source>
        <dbReference type="PROSITE" id="PS51037"/>
    </source>
</evidence>
<dbReference type="AlphaFoldDB" id="A0A2T7A8L8"/>
<dbReference type="GO" id="GO:0006355">
    <property type="term" value="P:regulation of DNA-templated transcription"/>
    <property type="evidence" value="ECO:0007669"/>
    <property type="project" value="InterPro"/>
</dbReference>
<evidence type="ECO:0000256" key="2">
    <source>
        <dbReference type="ARBA" id="ARBA00023015"/>
    </source>
</evidence>
<dbReference type="PANTHER" id="PTHR47573:SF1">
    <property type="entry name" value="PROTEIN AF-9 HOMOLOG"/>
    <property type="match status" value="1"/>
</dbReference>
<dbReference type="InterPro" id="IPR038704">
    <property type="entry name" value="YEAST_sf"/>
</dbReference>
<sequence length="226" mass="25663">MPSISNTKRVKGVSIYRPFVYGSIATPVNPDRKPPNLPPDHTHQWTVSVKGVDGADISHFIKKVQFKLHDTYANPLRTCESPPFEVSETGWGEFEIVIKIWFVPESGEKPQSCFHFLKLHPYIGDKAELELARQQRRPVLSYMYDELVFNEPTEAMYDILTSKGSARLPSRARGARGEFTEESEAVELDRLNAGIQIVKEHIDKAKETLVAKEKAVAELKAEREKK</sequence>
<evidence type="ECO:0000313" key="9">
    <source>
        <dbReference type="Proteomes" id="UP000244722"/>
    </source>
</evidence>
<keyword evidence="4 5" id="KW-0539">Nucleus</keyword>
<dbReference type="InterPro" id="IPR005033">
    <property type="entry name" value="YEATS"/>
</dbReference>
<reference evidence="8 9" key="1">
    <citation type="submission" date="2017-04" db="EMBL/GenBank/DDBJ databases">
        <title>Draft genome sequence of Tuber borchii Vittad., a whitish edible truffle.</title>
        <authorList>
            <consortium name="DOE Joint Genome Institute"/>
            <person name="Murat C."/>
            <person name="Kuo A."/>
            <person name="Barry K.W."/>
            <person name="Clum A."/>
            <person name="Dockter R.B."/>
            <person name="Fauchery L."/>
            <person name="Iotti M."/>
            <person name="Kohler A."/>
            <person name="Labutti K."/>
            <person name="Lindquist E.A."/>
            <person name="Lipzen A."/>
            <person name="Ohm R.A."/>
            <person name="Wang M."/>
            <person name="Grigoriev I.V."/>
            <person name="Zambonelli A."/>
            <person name="Martin F.M."/>
        </authorList>
    </citation>
    <scope>NUCLEOTIDE SEQUENCE [LARGE SCALE GENOMIC DNA]</scope>
    <source>
        <strain evidence="8 9">Tbo3840</strain>
    </source>
</reference>
<dbReference type="GO" id="GO:0000785">
    <property type="term" value="C:chromatin"/>
    <property type="evidence" value="ECO:0007669"/>
    <property type="project" value="UniProtKB-ARBA"/>
</dbReference>
<dbReference type="Gene3D" id="2.60.40.1970">
    <property type="entry name" value="YEATS domain"/>
    <property type="match status" value="1"/>
</dbReference>
<dbReference type="OrthoDB" id="16041at2759"/>
<dbReference type="STRING" id="42251.A0A2T7A8L8"/>
<dbReference type="InterPro" id="IPR055129">
    <property type="entry name" value="YEATS_dom"/>
</dbReference>
<dbReference type="GO" id="GO:0005634">
    <property type="term" value="C:nucleus"/>
    <property type="evidence" value="ECO:0007669"/>
    <property type="project" value="UniProtKB-SubCell"/>
</dbReference>